<reference evidence="16 17" key="1">
    <citation type="submission" date="2015-09" db="EMBL/GenBank/DDBJ databases">
        <title>Draft genome of the scarab beetle Oryctes borbonicus.</title>
        <authorList>
            <person name="Meyer J.M."/>
            <person name="Markov G.V."/>
            <person name="Baskaran P."/>
            <person name="Herrmann M."/>
            <person name="Sommer R.J."/>
            <person name="Roedelsperger C."/>
        </authorList>
    </citation>
    <scope>NUCLEOTIDE SEQUENCE [LARGE SCALE GENOMIC DNA]</scope>
    <source>
        <strain evidence="16">OB123</strain>
        <tissue evidence="16">Whole animal</tissue>
    </source>
</reference>
<feature type="compositionally biased region" description="Low complexity" evidence="13">
    <location>
        <begin position="27"/>
        <end position="36"/>
    </location>
</feature>
<dbReference type="AlphaFoldDB" id="A0A0T6BFH9"/>
<evidence type="ECO:0000256" key="9">
    <source>
        <dbReference type="ARBA" id="ARBA00023242"/>
    </source>
</evidence>
<dbReference type="GO" id="GO:0046872">
    <property type="term" value="F:metal ion binding"/>
    <property type="evidence" value="ECO:0007669"/>
    <property type="project" value="UniProtKB-KW"/>
</dbReference>
<dbReference type="PROSITE" id="PS51788">
    <property type="entry name" value="CULT"/>
    <property type="match status" value="1"/>
</dbReference>
<keyword evidence="9" id="KW-0539">Nucleus</keyword>
<feature type="compositionally biased region" description="Basic and acidic residues" evidence="13">
    <location>
        <begin position="1"/>
        <end position="12"/>
    </location>
</feature>
<evidence type="ECO:0000256" key="11">
    <source>
        <dbReference type="ARBA" id="ARBA00046075"/>
    </source>
</evidence>
<evidence type="ECO:0000256" key="1">
    <source>
        <dbReference type="ARBA" id="ARBA00004123"/>
    </source>
</evidence>
<dbReference type="OrthoDB" id="267517at2759"/>
<comment type="pathway">
    <text evidence="2">Protein modification; protein ubiquitination.</text>
</comment>
<comment type="subcellular location">
    <subcellularLocation>
        <location evidence="1">Nucleus</location>
    </subcellularLocation>
</comment>
<dbReference type="SMART" id="SM00464">
    <property type="entry name" value="LON"/>
    <property type="match status" value="1"/>
</dbReference>
<organism evidence="16 17">
    <name type="scientific">Oryctes borbonicus</name>
    <dbReference type="NCBI Taxonomy" id="1629725"/>
    <lineage>
        <taxon>Eukaryota</taxon>
        <taxon>Metazoa</taxon>
        <taxon>Ecdysozoa</taxon>
        <taxon>Arthropoda</taxon>
        <taxon>Hexapoda</taxon>
        <taxon>Insecta</taxon>
        <taxon>Pterygota</taxon>
        <taxon>Neoptera</taxon>
        <taxon>Endopterygota</taxon>
        <taxon>Coleoptera</taxon>
        <taxon>Polyphaga</taxon>
        <taxon>Scarabaeiformia</taxon>
        <taxon>Scarabaeidae</taxon>
        <taxon>Dynastinae</taxon>
        <taxon>Oryctes</taxon>
    </lineage>
</organism>
<comment type="function">
    <text evidence="11">Substrate recognition component of a DCX (DDB1-CUL4-X-box) E3 protein ligase complex that mediates the ubiquitination and subsequent proteasomal degradation of target proteins. Has an essential role in mediating growth by negatively regulating insulin signaling. It also has a role in maintaining presynaptic function in the neuromuscular junction synapses of third-instar larvae.</text>
</comment>
<evidence type="ECO:0000256" key="3">
    <source>
        <dbReference type="ARBA" id="ARBA00005293"/>
    </source>
</evidence>
<comment type="subunit">
    <text evidence="12">Likely a component of a DCX (DDB1-CUL4-X-box) protein ligase complex. May interact with pic/DDB1.</text>
</comment>
<accession>A0A0T6BFH9</accession>
<name>A0A0T6BFH9_9SCAR</name>
<dbReference type="Gene3D" id="2.30.130.40">
    <property type="entry name" value="LON domain-like"/>
    <property type="match status" value="1"/>
</dbReference>
<keyword evidence="6" id="KW-0833">Ubl conjugation pathway</keyword>
<feature type="non-terminal residue" evidence="16">
    <location>
        <position position="1"/>
    </location>
</feature>
<feature type="compositionally biased region" description="Acidic residues" evidence="13">
    <location>
        <begin position="37"/>
        <end position="49"/>
    </location>
</feature>
<dbReference type="Proteomes" id="UP000051574">
    <property type="component" value="Unassembled WGS sequence"/>
</dbReference>
<dbReference type="GO" id="GO:0005634">
    <property type="term" value="C:nucleus"/>
    <property type="evidence" value="ECO:0007669"/>
    <property type="project" value="UniProtKB-SubCell"/>
</dbReference>
<dbReference type="CDD" id="cd15777">
    <property type="entry name" value="CRBN_C_like"/>
    <property type="match status" value="1"/>
</dbReference>
<dbReference type="GO" id="GO:0016567">
    <property type="term" value="P:protein ubiquitination"/>
    <property type="evidence" value="ECO:0007669"/>
    <property type="project" value="UniProtKB-UniPathway"/>
</dbReference>
<dbReference type="InterPro" id="IPR003111">
    <property type="entry name" value="Lon_prtase_N"/>
</dbReference>
<feature type="domain" description="CULT" evidence="15">
    <location>
        <begin position="306"/>
        <end position="411"/>
    </location>
</feature>
<keyword evidence="5" id="KW-0479">Metal-binding</keyword>
<evidence type="ECO:0000256" key="8">
    <source>
        <dbReference type="ARBA" id="ARBA00022843"/>
    </source>
</evidence>
<evidence type="ECO:0000256" key="7">
    <source>
        <dbReference type="ARBA" id="ARBA00022833"/>
    </source>
</evidence>
<evidence type="ECO:0000256" key="6">
    <source>
        <dbReference type="ARBA" id="ARBA00022786"/>
    </source>
</evidence>
<dbReference type="Pfam" id="PF02190">
    <property type="entry name" value="LON_substr_bdg"/>
    <property type="match status" value="1"/>
</dbReference>
<protein>
    <recommendedName>
        <fullName evidence="4">Protein cereblon</fullName>
    </recommendedName>
    <alternativeName>
        <fullName evidence="10">Protein ohgata</fullName>
    </alternativeName>
</protein>
<evidence type="ECO:0000259" key="15">
    <source>
        <dbReference type="PROSITE" id="PS51788"/>
    </source>
</evidence>
<comment type="similarity">
    <text evidence="3">Belongs to the CRBN family.</text>
</comment>
<evidence type="ECO:0000259" key="14">
    <source>
        <dbReference type="PROSITE" id="PS51787"/>
    </source>
</evidence>
<feature type="domain" description="Lon N-terminal" evidence="14">
    <location>
        <begin position="80"/>
        <end position="307"/>
    </location>
</feature>
<dbReference type="Pfam" id="PF03226">
    <property type="entry name" value="Yippee-Mis18"/>
    <property type="match status" value="1"/>
</dbReference>
<evidence type="ECO:0000256" key="10">
    <source>
        <dbReference type="ARBA" id="ARBA00030079"/>
    </source>
</evidence>
<dbReference type="InterPro" id="IPR004910">
    <property type="entry name" value="Yippee/Mis18/Cereblon"/>
</dbReference>
<keyword evidence="7" id="KW-0862">Zinc</keyword>
<keyword evidence="17" id="KW-1185">Reference proteome</keyword>
<dbReference type="Gene3D" id="1.20.58.1480">
    <property type="match status" value="1"/>
</dbReference>
<dbReference type="PROSITE" id="PS51787">
    <property type="entry name" value="LON_N"/>
    <property type="match status" value="1"/>
</dbReference>
<evidence type="ECO:0000256" key="13">
    <source>
        <dbReference type="SAM" id="MobiDB-lite"/>
    </source>
</evidence>
<dbReference type="Gene3D" id="2.170.150.20">
    <property type="entry name" value="Peptide methionine sulfoxide reductase"/>
    <property type="match status" value="1"/>
</dbReference>
<proteinExistence type="inferred from homology"/>
<evidence type="ECO:0000313" key="17">
    <source>
        <dbReference type="Proteomes" id="UP000051574"/>
    </source>
</evidence>
<feature type="region of interest" description="Disordered" evidence="13">
    <location>
        <begin position="1"/>
        <end position="52"/>
    </location>
</feature>
<dbReference type="SUPFAM" id="SSF88697">
    <property type="entry name" value="PUA domain-like"/>
    <property type="match status" value="1"/>
</dbReference>
<comment type="caution">
    <text evidence="16">The sequence shown here is derived from an EMBL/GenBank/DDBJ whole genome shotgun (WGS) entry which is preliminary data.</text>
</comment>
<dbReference type="InterPro" id="IPR034750">
    <property type="entry name" value="CULT"/>
</dbReference>
<dbReference type="InterPro" id="IPR046336">
    <property type="entry name" value="Lon_prtase_N_sf"/>
</dbReference>
<dbReference type="InterPro" id="IPR015947">
    <property type="entry name" value="PUA-like_sf"/>
</dbReference>
<evidence type="ECO:0000256" key="4">
    <source>
        <dbReference type="ARBA" id="ARBA00014394"/>
    </source>
</evidence>
<dbReference type="FunFam" id="2.170.150.20:FF:000007">
    <property type="entry name" value="Protein cereblon"/>
    <property type="match status" value="1"/>
</dbReference>
<evidence type="ECO:0000256" key="2">
    <source>
        <dbReference type="ARBA" id="ARBA00004906"/>
    </source>
</evidence>
<evidence type="ECO:0000313" key="16">
    <source>
        <dbReference type="EMBL" id="KRT86092.1"/>
    </source>
</evidence>
<gene>
    <name evidence="16" type="ORF">AMK59_2634</name>
</gene>
<evidence type="ECO:0000256" key="5">
    <source>
        <dbReference type="ARBA" id="ARBA00022723"/>
    </source>
</evidence>
<sequence>KLEKMSDQGERRPRFHRYASSDNALYSVETSSASSESDLDENSESDGSGEFDKSLPATHRYLGRLDNVGGYTILDEGQVIPGMLAIHTNTLVFPGFTLPLVLRDYETDQLLEDIKKGYMFALICTDKVKTRLYEYGVIMEVYETSARRGVINLKAKGRQRCEILPDTMTRNPWARMQKLTVKILGEPNIKSPISNTQLQTLKARRTNFGSDYQTLMRNYKHRRYHLSQFPYASWVYDRNELSYLVDLITRSLAKFYTKEHLPQDPTSLSYWFVQNYQLTHEERLDILKCPSVLERLRLELRYLKMKRSLICGRCSIEIANQSDVFAMSREGVQSNYCNPGGQVYETITVSEAQNYITSGEPSKQFTWFPGYAWTIIQCKCCASHLGWLFTSNNHHPPRFFGLAHSCLDIKKMEVSDDNESCATEGDEFKQMQVS</sequence>
<keyword evidence="8" id="KW-0832">Ubl conjugation</keyword>
<evidence type="ECO:0000256" key="12">
    <source>
        <dbReference type="ARBA" id="ARBA00046796"/>
    </source>
</evidence>
<dbReference type="UniPathway" id="UPA00143"/>
<dbReference type="EMBL" id="LJIG01000848">
    <property type="protein sequence ID" value="KRT86092.1"/>
    <property type="molecule type" value="Genomic_DNA"/>
</dbReference>